<evidence type="ECO:0000259" key="19">
    <source>
        <dbReference type="PROSITE" id="PS50261"/>
    </source>
</evidence>
<evidence type="ECO:0000256" key="10">
    <source>
        <dbReference type="ARBA" id="ARBA00023170"/>
    </source>
</evidence>
<organism evidence="20 21">
    <name type="scientific">Ornithorhynchus anatinus</name>
    <name type="common">Duckbill platypus</name>
    <dbReference type="NCBI Taxonomy" id="9258"/>
    <lineage>
        <taxon>Eukaryota</taxon>
        <taxon>Metazoa</taxon>
        <taxon>Chordata</taxon>
        <taxon>Craniata</taxon>
        <taxon>Vertebrata</taxon>
        <taxon>Euteleostomi</taxon>
        <taxon>Mammalia</taxon>
        <taxon>Monotremata</taxon>
        <taxon>Ornithorhynchidae</taxon>
        <taxon>Ornithorhynchus</taxon>
    </lineage>
</organism>
<keyword evidence="3" id="KW-1003">Cell membrane</keyword>
<dbReference type="PANTHER" id="PTHR12011:SF326">
    <property type="entry name" value="ADHESION G-PROTEIN COUPLED RECEPTOR G5"/>
    <property type="match status" value="1"/>
</dbReference>
<keyword evidence="9" id="KW-1015">Disulfide bond</keyword>
<accession>F7E4K0</accession>
<evidence type="ECO:0000256" key="3">
    <source>
        <dbReference type="ARBA" id="ARBA00022475"/>
    </source>
</evidence>
<dbReference type="GeneTree" id="ENSGT00940000161359"/>
<feature type="transmembrane region" description="Helical" evidence="17">
    <location>
        <begin position="277"/>
        <end position="300"/>
    </location>
</feature>
<dbReference type="STRING" id="9258.ENSOANP00000007424"/>
<evidence type="ECO:0000256" key="1">
    <source>
        <dbReference type="ARBA" id="ARBA00004651"/>
    </source>
</evidence>
<reference evidence="20 21" key="1">
    <citation type="journal article" date="2008" name="Nature">
        <title>Genome analysis of the platypus reveals unique signatures of evolution.</title>
        <authorList>
            <person name="Warren W.C."/>
            <person name="Hillier L.W."/>
            <person name="Marshall Graves J.A."/>
            <person name="Birney E."/>
            <person name="Ponting C.P."/>
            <person name="Grutzner F."/>
            <person name="Belov K."/>
            <person name="Miller W."/>
            <person name="Clarke L."/>
            <person name="Chinwalla A.T."/>
            <person name="Yang S.P."/>
            <person name="Heger A."/>
            <person name="Locke D.P."/>
            <person name="Miethke P."/>
            <person name="Waters P.D."/>
            <person name="Veyrunes F."/>
            <person name="Fulton L."/>
            <person name="Fulton B."/>
            <person name="Graves T."/>
            <person name="Wallis J."/>
            <person name="Puente X.S."/>
            <person name="Lopez-Otin C."/>
            <person name="Ordonez G.R."/>
            <person name="Eichler E.E."/>
            <person name="Chen L."/>
            <person name="Cheng Z."/>
            <person name="Deakin J.E."/>
            <person name="Alsop A."/>
            <person name="Thompson K."/>
            <person name="Kirby P."/>
            <person name="Papenfuss A.T."/>
            <person name="Wakefield M.J."/>
            <person name="Olender T."/>
            <person name="Lancet D."/>
            <person name="Huttley G.A."/>
            <person name="Smit A.F."/>
            <person name="Pask A."/>
            <person name="Temple-Smith P."/>
            <person name="Batzer M.A."/>
            <person name="Walker J.A."/>
            <person name="Konkel M.K."/>
            <person name="Harris R.S."/>
            <person name="Whittington C.M."/>
            <person name="Wong E.S."/>
            <person name="Gemmell N.J."/>
            <person name="Buschiazzo E."/>
            <person name="Vargas Jentzsch I.M."/>
            <person name="Merkel A."/>
            <person name="Schmitz J."/>
            <person name="Zemann A."/>
            <person name="Churakov G."/>
            <person name="Kriegs J.O."/>
            <person name="Brosius J."/>
            <person name="Murchison E.P."/>
            <person name="Sachidanandam R."/>
            <person name="Smith C."/>
            <person name="Hannon G.J."/>
            <person name="Tsend-Ayush E."/>
            <person name="McMillan D."/>
            <person name="Attenborough R."/>
            <person name="Rens W."/>
            <person name="Ferguson-Smith M."/>
            <person name="Lefevre C.M."/>
            <person name="Sharp J.A."/>
            <person name="Nicholas K.R."/>
            <person name="Ray D.A."/>
            <person name="Kube M."/>
            <person name="Reinhardt R."/>
            <person name="Pringle T.H."/>
            <person name="Taylor J."/>
            <person name="Jones R.C."/>
            <person name="Nixon B."/>
            <person name="Dacheux J.L."/>
            <person name="Niwa H."/>
            <person name="Sekita Y."/>
            <person name="Huang X."/>
            <person name="Stark A."/>
            <person name="Kheradpour P."/>
            <person name="Kellis M."/>
            <person name="Flicek P."/>
            <person name="Chen Y."/>
            <person name="Webber C."/>
            <person name="Hardison R."/>
            <person name="Nelson J."/>
            <person name="Hallsworth-Pepin K."/>
            <person name="Delehaunty K."/>
            <person name="Markovic C."/>
            <person name="Minx P."/>
            <person name="Feng Y."/>
            <person name="Kremitzki C."/>
            <person name="Mitreva M."/>
            <person name="Glasscock J."/>
            <person name="Wylie T."/>
            <person name="Wohldmann P."/>
            <person name="Thiru P."/>
            <person name="Nhan M.N."/>
            <person name="Pohl C.S."/>
            <person name="Smith S.M."/>
            <person name="Hou S."/>
            <person name="Nefedov M."/>
            <person name="de Jong P.J."/>
            <person name="Renfree M.B."/>
            <person name="Mardis E.R."/>
            <person name="Wilson R.K."/>
        </authorList>
    </citation>
    <scope>NUCLEOTIDE SEQUENCE [LARGE SCALE GENOMIC DNA]</scope>
    <source>
        <strain evidence="20 21">Glennie</strain>
    </source>
</reference>
<feature type="transmembrane region" description="Helical" evidence="17">
    <location>
        <begin position="244"/>
        <end position="265"/>
    </location>
</feature>
<dbReference type="FunFam" id="2.60.220.50:FF:000026">
    <property type="entry name" value="Adhesion G protein-coupled receptor G5"/>
    <property type="match status" value="1"/>
</dbReference>
<dbReference type="GO" id="GO:0007166">
    <property type="term" value="P:cell surface receptor signaling pathway"/>
    <property type="evidence" value="ECO:0007669"/>
    <property type="project" value="InterPro"/>
</dbReference>
<evidence type="ECO:0000256" key="6">
    <source>
        <dbReference type="ARBA" id="ARBA00022989"/>
    </source>
</evidence>
<comment type="function">
    <text evidence="16">Orphan adhesion G-protein coupled receptor (aGPCR). Ligand binding causes a conformation change that triggers signaling via guanine nucleotide-binding proteins (G proteins) and modulates the activity of downstream effectors, such as adenylate cyclase. ADGRG5 is specifically coupled to G(s) G proteins and mediates activation of adenylate cyclase activity.</text>
</comment>
<dbReference type="AlphaFoldDB" id="F7E4K0"/>
<dbReference type="PANTHER" id="PTHR12011">
    <property type="entry name" value="ADHESION G-PROTEIN COUPLED RECEPTOR"/>
    <property type="match status" value="1"/>
</dbReference>
<dbReference type="InterPro" id="IPR003910">
    <property type="entry name" value="GPR1/GPR3/GPR5"/>
</dbReference>
<keyword evidence="7" id="KW-0297">G-protein coupled receptor</keyword>
<dbReference type="PRINTS" id="PR00249">
    <property type="entry name" value="GPCRSECRETIN"/>
</dbReference>
<evidence type="ECO:0000256" key="9">
    <source>
        <dbReference type="ARBA" id="ARBA00023157"/>
    </source>
</evidence>
<dbReference type="SMART" id="SM00303">
    <property type="entry name" value="GPS"/>
    <property type="match status" value="1"/>
</dbReference>
<dbReference type="InterPro" id="IPR057244">
    <property type="entry name" value="GAIN_B"/>
</dbReference>
<evidence type="ECO:0000256" key="8">
    <source>
        <dbReference type="ARBA" id="ARBA00023136"/>
    </source>
</evidence>
<evidence type="ECO:0000256" key="11">
    <source>
        <dbReference type="ARBA" id="ARBA00023180"/>
    </source>
</evidence>
<dbReference type="eggNOG" id="KOG4193">
    <property type="taxonomic scope" value="Eukaryota"/>
</dbReference>
<dbReference type="InterPro" id="IPR046338">
    <property type="entry name" value="GAIN_dom_sf"/>
</dbReference>
<dbReference type="InParanoid" id="F7E4K0"/>
<dbReference type="GO" id="GO:0004930">
    <property type="term" value="F:G protein-coupled receptor activity"/>
    <property type="evidence" value="ECO:0000318"/>
    <property type="project" value="GO_Central"/>
</dbReference>
<comment type="similarity">
    <text evidence="2">Belongs to the G-protein coupled receptor 2 family. Adhesion G-protein coupled receptor (ADGR) subfamily.</text>
</comment>
<dbReference type="Pfam" id="PF01825">
    <property type="entry name" value="GPS"/>
    <property type="match status" value="1"/>
</dbReference>
<feature type="transmembrane region" description="Helical" evidence="17">
    <location>
        <begin position="345"/>
        <end position="367"/>
    </location>
</feature>
<dbReference type="InterPro" id="IPR017981">
    <property type="entry name" value="GPCR_2-like_7TM"/>
</dbReference>
<evidence type="ECO:0000256" key="16">
    <source>
        <dbReference type="ARBA" id="ARBA00093386"/>
    </source>
</evidence>
<evidence type="ECO:0000256" key="4">
    <source>
        <dbReference type="ARBA" id="ARBA00022692"/>
    </source>
</evidence>
<feature type="transmembrane region" description="Helical" evidence="17">
    <location>
        <begin position="451"/>
        <end position="471"/>
    </location>
</feature>
<dbReference type="HOGENOM" id="CLU_002753_3_9_1"/>
<keyword evidence="21" id="KW-1185">Reference proteome</keyword>
<sequence>MQIAPLQMSLKNKSHRTGEIRLLCLNLSQILLGGRNSSGSPSQLRCFEDWFLNLSFHDSNLSVRSDYIHSLAFKLNCNFSGLRLHSDRDKRLPALWLEADKVGHEMQFPAELVKRPCVETSRKIKLICIYFTITGLFKDAKNSILLNNNILGARLDNYSISGLKDMVNISFRHSPDLEKTDMTCVFWKEGEGKQSSGSWESDGCQTIREKTWVRCRCNHLTYFAVLMKISSAAIDEKLLAPLTYISIVGCSISVVASLFTILLLLRSRKEDNCLWQIHINLPGSVLLLNGTFLLAVALASEGPGCVALASFLHFSLLSCLTWMAIEGFHLYRLLVRVYNIYIRHYLLKLCAFGWGFPSLVVLCLLLIDRTTYGYHEIKFSTRNPNATISNSSALCWINSQMVQNVFVLGYGGVTILFNLVILILVARVIWGLRAKNCQQRTQGPMVFRDMLIILGLTVLLGTTWILAFFYFKVVQEFLFSIINSLYGQ</sequence>
<comment type="subcellular location">
    <subcellularLocation>
        <location evidence="1">Cell membrane</location>
        <topology evidence="1">Multi-pass membrane protein</topology>
    </subcellularLocation>
</comment>
<keyword evidence="6 17" id="KW-1133">Transmembrane helix</keyword>
<keyword evidence="12" id="KW-0807">Transducer</keyword>
<evidence type="ECO:0000256" key="5">
    <source>
        <dbReference type="ARBA" id="ARBA00022729"/>
    </source>
</evidence>
<name>F7E4K0_ORNAN</name>
<dbReference type="Pfam" id="PF00002">
    <property type="entry name" value="7tm_2"/>
    <property type="match status" value="1"/>
</dbReference>
<dbReference type="Ensembl" id="ENSOANT00000007426.3">
    <property type="protein sequence ID" value="ENSOANP00000007424.3"/>
    <property type="gene ID" value="ENSOANG00000004686.4"/>
</dbReference>
<dbReference type="InterPro" id="IPR000832">
    <property type="entry name" value="GPCR_2_secretin-like"/>
</dbReference>
<dbReference type="Gene3D" id="2.60.220.50">
    <property type="match status" value="1"/>
</dbReference>
<dbReference type="GO" id="GO:0005886">
    <property type="term" value="C:plasma membrane"/>
    <property type="evidence" value="ECO:0000318"/>
    <property type="project" value="GO_Central"/>
</dbReference>
<evidence type="ECO:0000313" key="21">
    <source>
        <dbReference type="Proteomes" id="UP000002279"/>
    </source>
</evidence>
<evidence type="ECO:0000256" key="15">
    <source>
        <dbReference type="ARBA" id="ARBA00082053"/>
    </source>
</evidence>
<keyword evidence="8 17" id="KW-0472">Membrane</keyword>
<dbReference type="Gene3D" id="1.20.1070.10">
    <property type="entry name" value="Rhodopsin 7-helix transmembrane proteins"/>
    <property type="match status" value="1"/>
</dbReference>
<evidence type="ECO:0000313" key="20">
    <source>
        <dbReference type="Ensembl" id="ENSOANP00000007424.3"/>
    </source>
</evidence>
<evidence type="ECO:0000256" key="13">
    <source>
        <dbReference type="ARBA" id="ARBA00069920"/>
    </source>
</evidence>
<keyword evidence="5" id="KW-0732">Signal</keyword>
<evidence type="ECO:0000259" key="18">
    <source>
        <dbReference type="PROSITE" id="PS50221"/>
    </source>
</evidence>
<dbReference type="PROSITE" id="PS50221">
    <property type="entry name" value="GAIN_B"/>
    <property type="match status" value="1"/>
</dbReference>
<feature type="transmembrane region" description="Helical" evidence="17">
    <location>
        <begin position="407"/>
        <end position="430"/>
    </location>
</feature>
<dbReference type="GO" id="GO:0007186">
    <property type="term" value="P:G protein-coupled receptor signaling pathway"/>
    <property type="evidence" value="ECO:0000318"/>
    <property type="project" value="GO_Central"/>
</dbReference>
<reference evidence="20" key="2">
    <citation type="submission" date="2025-08" db="UniProtKB">
        <authorList>
            <consortium name="Ensembl"/>
        </authorList>
    </citation>
    <scope>IDENTIFICATION</scope>
    <source>
        <strain evidence="20">Glennie</strain>
    </source>
</reference>
<evidence type="ECO:0000256" key="7">
    <source>
        <dbReference type="ARBA" id="ARBA00023040"/>
    </source>
</evidence>
<keyword evidence="11" id="KW-0325">Glycoprotein</keyword>
<evidence type="ECO:0000256" key="17">
    <source>
        <dbReference type="SAM" id="Phobius"/>
    </source>
</evidence>
<dbReference type="PROSITE" id="PS50261">
    <property type="entry name" value="G_PROTEIN_RECEP_F2_4"/>
    <property type="match status" value="1"/>
</dbReference>
<dbReference type="GO" id="GO:0007189">
    <property type="term" value="P:adenylate cyclase-activating G protein-coupled receptor signaling pathway"/>
    <property type="evidence" value="ECO:0007669"/>
    <property type="project" value="UniProtKB-ARBA"/>
</dbReference>
<reference evidence="20" key="3">
    <citation type="submission" date="2025-09" db="UniProtKB">
        <authorList>
            <consortium name="Ensembl"/>
        </authorList>
    </citation>
    <scope>IDENTIFICATION</scope>
    <source>
        <strain evidence="20">Glennie</strain>
    </source>
</reference>
<dbReference type="PRINTS" id="PR01422">
    <property type="entry name" value="GPR56ORPHANR"/>
</dbReference>
<evidence type="ECO:0000256" key="12">
    <source>
        <dbReference type="ARBA" id="ARBA00023224"/>
    </source>
</evidence>
<dbReference type="FunCoup" id="F7E4K0">
    <property type="interactions" value="130"/>
</dbReference>
<keyword evidence="4 17" id="KW-0812">Transmembrane</keyword>
<feature type="domain" description="GAIN-B" evidence="18">
    <location>
        <begin position="80"/>
        <end position="233"/>
    </location>
</feature>
<keyword evidence="10" id="KW-0675">Receptor</keyword>
<dbReference type="OMA" id="RIHVNLH"/>
<evidence type="ECO:0000256" key="2">
    <source>
        <dbReference type="ARBA" id="ARBA00007343"/>
    </source>
</evidence>
<dbReference type="Proteomes" id="UP000002279">
    <property type="component" value="Chromosome 11"/>
</dbReference>
<protein>
    <recommendedName>
        <fullName evidence="13">Adhesion G-protein coupled receptor G5</fullName>
    </recommendedName>
    <alternativeName>
        <fullName evidence="15">G-protein coupled receptor 114</fullName>
    </alternativeName>
    <alternativeName>
        <fullName evidence="14">G-protein coupled receptor PGR27</fullName>
    </alternativeName>
</protein>
<feature type="domain" description="G-protein coupled receptors family 2 profile 2" evidence="19">
    <location>
        <begin position="242"/>
        <end position="488"/>
    </location>
</feature>
<dbReference type="FunFam" id="1.20.1070.10:FF:000249">
    <property type="entry name" value="Adhesion G protein-coupled receptor G5"/>
    <property type="match status" value="1"/>
</dbReference>
<dbReference type="Bgee" id="ENSOANG00000004686">
    <property type="expression patterns" value="Expressed in ovary and 1 other cell type or tissue"/>
</dbReference>
<dbReference type="InterPro" id="IPR000203">
    <property type="entry name" value="GPS"/>
</dbReference>
<proteinExistence type="inferred from homology"/>
<evidence type="ECO:0000256" key="14">
    <source>
        <dbReference type="ARBA" id="ARBA00078368"/>
    </source>
</evidence>
<feature type="transmembrane region" description="Helical" evidence="17">
    <location>
        <begin position="306"/>
        <end position="325"/>
    </location>
</feature>